<organism evidence="7 8">
    <name type="scientific">Dasania phycosphaerae</name>
    <dbReference type="NCBI Taxonomy" id="2950436"/>
    <lineage>
        <taxon>Bacteria</taxon>
        <taxon>Pseudomonadati</taxon>
        <taxon>Pseudomonadota</taxon>
        <taxon>Gammaproteobacteria</taxon>
        <taxon>Cellvibrionales</taxon>
        <taxon>Spongiibacteraceae</taxon>
        <taxon>Dasania</taxon>
    </lineage>
</organism>
<evidence type="ECO:0000256" key="3">
    <source>
        <dbReference type="ARBA" id="ARBA00034247"/>
    </source>
</evidence>
<dbReference type="EMBL" id="JAPTGG010000004">
    <property type="protein sequence ID" value="MCZ0864837.1"/>
    <property type="molecule type" value="Genomic_DNA"/>
</dbReference>
<proteinExistence type="predicted"/>
<dbReference type="SMART" id="SM00267">
    <property type="entry name" value="GGDEF"/>
    <property type="match status" value="1"/>
</dbReference>
<dbReference type="Proteomes" id="UP001069090">
    <property type="component" value="Unassembled WGS sequence"/>
</dbReference>
<dbReference type="SUPFAM" id="SSF53850">
    <property type="entry name" value="Periplasmic binding protein-like II"/>
    <property type="match status" value="1"/>
</dbReference>
<comment type="cofactor">
    <cofactor evidence="1">
        <name>Mg(2+)</name>
        <dbReference type="ChEBI" id="CHEBI:18420"/>
    </cofactor>
</comment>
<reference evidence="7 8" key="1">
    <citation type="submission" date="2022-12" db="EMBL/GenBank/DDBJ databases">
        <title>Dasania phycosphaerae sp. nov., isolated from particulate material of the south coast of Korea.</title>
        <authorList>
            <person name="Jiang Y."/>
        </authorList>
    </citation>
    <scope>NUCLEOTIDE SEQUENCE [LARGE SCALE GENOMIC DNA]</scope>
    <source>
        <strain evidence="7 8">GY-19</strain>
    </source>
</reference>
<evidence type="ECO:0000256" key="4">
    <source>
        <dbReference type="SAM" id="MobiDB-lite"/>
    </source>
</evidence>
<dbReference type="EC" id="2.7.7.65" evidence="2"/>
<dbReference type="Gene3D" id="3.30.70.270">
    <property type="match status" value="1"/>
</dbReference>
<keyword evidence="5" id="KW-0812">Transmembrane</keyword>
<gene>
    <name evidence="7" type="ORF">O0V09_06470</name>
</gene>
<feature type="domain" description="GGDEF" evidence="6">
    <location>
        <begin position="402"/>
        <end position="534"/>
    </location>
</feature>
<evidence type="ECO:0000313" key="7">
    <source>
        <dbReference type="EMBL" id="MCZ0864837.1"/>
    </source>
</evidence>
<keyword evidence="8" id="KW-1185">Reference proteome</keyword>
<name>A0A9J6RLF4_9GAMM</name>
<sequence>MKKAKLYCYYLVSFLLLSNLSLANLPLEKIRMQLRWHHQFQFAGYYAAKQQGYYRQAGFDVEIIAGNKNRQPVAELLNGRADFAEGNSEVLLARLKGQPLVALAAIYQRSPSILITRKDSQINSTEDLINKTVMLVDGVDSQDADLLAMLYASHSSLENINIIPSSYNIADLYQGKVHAFNAYISNEPFYLEERGIAYTALKPEDYGIDFYSDILFTSQAMAKNNPDKVQRFVNATLKGWQYALDYPEEIIQLLKQQYQSPKSLNHLRYEANMVRKLIIPELISIGHIHPGRLERMATTFQDLGMIDNTAALSGFVFNPSTWQDRLFGWWPYFVAILASLIAALLVQAYTNKRLSGEIERRKKAEQELKKLALTDHLTKLHNPRSFHQLLSAELKRSQRNQSSFSLIAIDIDFFKAVNDQYGHHIGDEVLQHVAQILCTNLRESDMCNRVGGEEFIIILPDTPEQRALELAERSRLAIEKSPFIKGEIYIGLTMSFGVTQWQPKDEINDTLERADQALYYAKRHGRNRVQLFKPEMAVAHAKEKQQSRPRVTADNGAGTTGDTAPIVHAPR</sequence>
<comment type="caution">
    <text evidence="7">The sequence shown here is derived from an EMBL/GenBank/DDBJ whole genome shotgun (WGS) entry which is preliminary data.</text>
</comment>
<evidence type="ECO:0000259" key="6">
    <source>
        <dbReference type="PROSITE" id="PS50887"/>
    </source>
</evidence>
<dbReference type="InterPro" id="IPR029787">
    <property type="entry name" value="Nucleotide_cyclase"/>
</dbReference>
<protein>
    <recommendedName>
        <fullName evidence="2">diguanylate cyclase</fullName>
        <ecNumber evidence="2">2.7.7.65</ecNumber>
    </recommendedName>
</protein>
<dbReference type="CDD" id="cd01949">
    <property type="entry name" value="GGDEF"/>
    <property type="match status" value="1"/>
</dbReference>
<evidence type="ECO:0000256" key="1">
    <source>
        <dbReference type="ARBA" id="ARBA00001946"/>
    </source>
</evidence>
<evidence type="ECO:0000256" key="5">
    <source>
        <dbReference type="SAM" id="Phobius"/>
    </source>
</evidence>
<dbReference type="PANTHER" id="PTHR45138:SF9">
    <property type="entry name" value="DIGUANYLATE CYCLASE DGCM-RELATED"/>
    <property type="match status" value="1"/>
</dbReference>
<keyword evidence="5" id="KW-1133">Transmembrane helix</keyword>
<dbReference type="PROSITE" id="PS50887">
    <property type="entry name" value="GGDEF"/>
    <property type="match status" value="1"/>
</dbReference>
<dbReference type="RefSeq" id="WP_258330990.1">
    <property type="nucleotide sequence ID" value="NZ_JAPTGG010000004.1"/>
</dbReference>
<feature type="transmembrane region" description="Helical" evidence="5">
    <location>
        <begin position="329"/>
        <end position="350"/>
    </location>
</feature>
<dbReference type="FunFam" id="3.30.70.270:FF:000001">
    <property type="entry name" value="Diguanylate cyclase domain protein"/>
    <property type="match status" value="1"/>
</dbReference>
<dbReference type="Pfam" id="PF00990">
    <property type="entry name" value="GGDEF"/>
    <property type="match status" value="1"/>
</dbReference>
<dbReference type="SUPFAM" id="SSF55073">
    <property type="entry name" value="Nucleotide cyclase"/>
    <property type="match status" value="1"/>
</dbReference>
<dbReference type="InterPro" id="IPR015168">
    <property type="entry name" value="SsuA/THI5"/>
</dbReference>
<feature type="region of interest" description="Disordered" evidence="4">
    <location>
        <begin position="541"/>
        <end position="571"/>
    </location>
</feature>
<dbReference type="InterPro" id="IPR000160">
    <property type="entry name" value="GGDEF_dom"/>
</dbReference>
<keyword evidence="5" id="KW-0472">Membrane</keyword>
<feature type="compositionally biased region" description="Low complexity" evidence="4">
    <location>
        <begin position="552"/>
        <end position="564"/>
    </location>
</feature>
<accession>A0A9J6RLF4</accession>
<dbReference type="Pfam" id="PF09084">
    <property type="entry name" value="NMT1"/>
    <property type="match status" value="1"/>
</dbReference>
<dbReference type="NCBIfam" id="TIGR00254">
    <property type="entry name" value="GGDEF"/>
    <property type="match status" value="1"/>
</dbReference>
<evidence type="ECO:0000256" key="2">
    <source>
        <dbReference type="ARBA" id="ARBA00012528"/>
    </source>
</evidence>
<comment type="catalytic activity">
    <reaction evidence="3">
        <text>2 GTP = 3',3'-c-di-GMP + 2 diphosphate</text>
        <dbReference type="Rhea" id="RHEA:24898"/>
        <dbReference type="ChEBI" id="CHEBI:33019"/>
        <dbReference type="ChEBI" id="CHEBI:37565"/>
        <dbReference type="ChEBI" id="CHEBI:58805"/>
        <dbReference type="EC" id="2.7.7.65"/>
    </reaction>
</comment>
<evidence type="ECO:0000313" key="8">
    <source>
        <dbReference type="Proteomes" id="UP001069090"/>
    </source>
</evidence>
<dbReference type="InterPro" id="IPR043128">
    <property type="entry name" value="Rev_trsase/Diguanyl_cyclase"/>
</dbReference>
<dbReference type="InterPro" id="IPR050469">
    <property type="entry name" value="Diguanylate_Cyclase"/>
</dbReference>
<dbReference type="PANTHER" id="PTHR45138">
    <property type="entry name" value="REGULATORY COMPONENTS OF SENSORY TRANSDUCTION SYSTEM"/>
    <property type="match status" value="1"/>
</dbReference>
<dbReference type="AlphaFoldDB" id="A0A9J6RLF4"/>
<dbReference type="GO" id="GO:0052621">
    <property type="term" value="F:diguanylate cyclase activity"/>
    <property type="evidence" value="ECO:0007669"/>
    <property type="project" value="UniProtKB-EC"/>
</dbReference>
<dbReference type="Gene3D" id="3.40.190.10">
    <property type="entry name" value="Periplasmic binding protein-like II"/>
    <property type="match status" value="2"/>
</dbReference>